<evidence type="ECO:0000313" key="3">
    <source>
        <dbReference type="Proteomes" id="UP000027002"/>
    </source>
</evidence>
<dbReference type="EMBL" id="CP072756">
    <property type="protein sequence ID" value="QUC21638.1"/>
    <property type="molecule type" value="Genomic_DNA"/>
</dbReference>
<dbReference type="RefSeq" id="XP_042999311.1">
    <property type="nucleotide sequence ID" value="XM_043143378.1"/>
</dbReference>
<evidence type="ECO:0000256" key="1">
    <source>
        <dbReference type="SAM" id="SignalP"/>
    </source>
</evidence>
<evidence type="ECO:0008006" key="4">
    <source>
        <dbReference type="Google" id="ProtNLM"/>
    </source>
</evidence>
<dbReference type="AlphaFoldDB" id="A0A8E5HUN4"/>
<feature type="signal peptide" evidence="1">
    <location>
        <begin position="1"/>
        <end position="17"/>
    </location>
</feature>
<protein>
    <recommendedName>
        <fullName evidence="4">Kazal-like domain-containing protein</fullName>
    </recommendedName>
</protein>
<name>A0A8E5HUN4_USTVR</name>
<gene>
    <name evidence="2" type="ORF">UV8b_05881</name>
</gene>
<proteinExistence type="predicted"/>
<keyword evidence="1" id="KW-0732">Signal</keyword>
<dbReference type="Proteomes" id="UP000027002">
    <property type="component" value="Chromosome 4"/>
</dbReference>
<reference evidence="2" key="1">
    <citation type="submission" date="2020-03" db="EMBL/GenBank/DDBJ databases">
        <title>A mixture of massive structural variations and highly conserved coding sequences in Ustilaginoidea virens genome.</title>
        <authorList>
            <person name="Zhang K."/>
            <person name="Zhao Z."/>
            <person name="Zhang Z."/>
            <person name="Li Y."/>
            <person name="Hsiang T."/>
            <person name="Sun W."/>
        </authorList>
    </citation>
    <scope>NUCLEOTIDE SEQUENCE</scope>
    <source>
        <strain evidence="2">UV-8b</strain>
    </source>
</reference>
<dbReference type="GeneID" id="66066658"/>
<evidence type="ECO:0000313" key="2">
    <source>
        <dbReference type="EMBL" id="QUC21638.1"/>
    </source>
</evidence>
<accession>A0A8E5HUN4</accession>
<organism evidence="2 3">
    <name type="scientific">Ustilaginoidea virens</name>
    <name type="common">Rice false smut fungus</name>
    <name type="synonym">Villosiclava virens</name>
    <dbReference type="NCBI Taxonomy" id="1159556"/>
    <lineage>
        <taxon>Eukaryota</taxon>
        <taxon>Fungi</taxon>
        <taxon>Dikarya</taxon>
        <taxon>Ascomycota</taxon>
        <taxon>Pezizomycotina</taxon>
        <taxon>Sordariomycetes</taxon>
        <taxon>Hypocreomycetidae</taxon>
        <taxon>Hypocreales</taxon>
        <taxon>Clavicipitaceae</taxon>
        <taxon>Ustilaginoidea</taxon>
    </lineage>
</organism>
<keyword evidence="3" id="KW-1185">Reference proteome</keyword>
<feature type="chain" id="PRO_5034445822" description="Kazal-like domain-containing protein" evidence="1">
    <location>
        <begin position="18"/>
        <end position="78"/>
    </location>
</feature>
<sequence length="78" mass="8207">MKSWFVVLALAAAAAHASPVALEVIERSEPCIVNGNPGICTAYTYPACNAPGTKLTREECVELCANRTARIVCSVSVP</sequence>
<dbReference type="KEGG" id="uvi:66066658"/>